<dbReference type="InterPro" id="IPR023459">
    <property type="entry name" value="Tscrpt_elong_fac_GreA/B_fam"/>
</dbReference>
<sequence length="132" mass="15269">MNTTAIKIDTRPIVLSRGIFDLLKSHLRRRKLSKYNEDKLELELRYARQVLHRELPQDVVTVNTCVKVRELVSGNEFTYHLVAPELAKRKNNTLSILSPIGVAMLGYPQGAELQWEMPEGVKVFRIEEVLRK</sequence>
<dbReference type="EMBL" id="QLLR01000004">
    <property type="protein sequence ID" value="RAJ33484.1"/>
    <property type="molecule type" value="Genomic_DNA"/>
</dbReference>
<dbReference type="SUPFAM" id="SSF54534">
    <property type="entry name" value="FKBP-like"/>
    <property type="match status" value="1"/>
</dbReference>
<dbReference type="InterPro" id="IPR036953">
    <property type="entry name" value="GreA/GreB_C_sf"/>
</dbReference>
<keyword evidence="2" id="KW-0418">Kinase</keyword>
<gene>
    <name evidence="2" type="ORF">LY11_01533</name>
</gene>
<keyword evidence="2" id="KW-0808">Transferase</keyword>
<dbReference type="GO" id="GO:0032784">
    <property type="term" value="P:regulation of DNA-templated transcription elongation"/>
    <property type="evidence" value="ECO:0007669"/>
    <property type="project" value="InterPro"/>
</dbReference>
<dbReference type="PANTHER" id="PTHR30437">
    <property type="entry name" value="TRANSCRIPTION ELONGATION FACTOR GREA"/>
    <property type="match status" value="1"/>
</dbReference>
<dbReference type="PANTHER" id="PTHR30437:SF5">
    <property type="entry name" value="REGULATOR OF NUCLEOSIDE DIPHOSPHATE KINASE"/>
    <property type="match status" value="1"/>
</dbReference>
<dbReference type="AlphaFoldDB" id="A0A327T063"/>
<dbReference type="GO" id="GO:0006354">
    <property type="term" value="P:DNA-templated transcription elongation"/>
    <property type="evidence" value="ECO:0007669"/>
    <property type="project" value="TreeGrafter"/>
</dbReference>
<dbReference type="GO" id="GO:0016301">
    <property type="term" value="F:kinase activity"/>
    <property type="evidence" value="ECO:0007669"/>
    <property type="project" value="UniProtKB-KW"/>
</dbReference>
<dbReference type="STRING" id="188932.AY601_4529"/>
<comment type="caution">
    <text evidence="2">The sequence shown here is derived from an EMBL/GenBank/DDBJ whole genome shotgun (WGS) entry which is preliminary data.</text>
</comment>
<reference evidence="2 3" key="1">
    <citation type="submission" date="2018-06" db="EMBL/GenBank/DDBJ databases">
        <title>Genomic Encyclopedia of Archaeal and Bacterial Type Strains, Phase II (KMG-II): from individual species to whole genera.</title>
        <authorList>
            <person name="Goeker M."/>
        </authorList>
    </citation>
    <scope>NUCLEOTIDE SEQUENCE [LARGE SCALE GENOMIC DNA]</scope>
    <source>
        <strain evidence="2 3">DSM 14825</strain>
    </source>
</reference>
<feature type="domain" description="Transcription elongation factor GreA/GreB C-terminal" evidence="1">
    <location>
        <begin position="56"/>
        <end position="129"/>
    </location>
</feature>
<dbReference type="OrthoDB" id="192847at2"/>
<evidence type="ECO:0000313" key="2">
    <source>
        <dbReference type="EMBL" id="RAJ33484.1"/>
    </source>
</evidence>
<dbReference type="Proteomes" id="UP000249754">
    <property type="component" value="Unassembled WGS sequence"/>
</dbReference>
<evidence type="ECO:0000259" key="1">
    <source>
        <dbReference type="Pfam" id="PF01272"/>
    </source>
</evidence>
<evidence type="ECO:0000313" key="3">
    <source>
        <dbReference type="Proteomes" id="UP000249754"/>
    </source>
</evidence>
<dbReference type="GO" id="GO:0003677">
    <property type="term" value="F:DNA binding"/>
    <property type="evidence" value="ECO:0007669"/>
    <property type="project" value="InterPro"/>
</dbReference>
<dbReference type="Gene3D" id="3.10.50.30">
    <property type="entry name" value="Transcription elongation factor, GreA/GreB, C-terminal domain"/>
    <property type="match status" value="1"/>
</dbReference>
<dbReference type="Pfam" id="PF01272">
    <property type="entry name" value="GreA_GreB"/>
    <property type="match status" value="1"/>
</dbReference>
<protein>
    <submittedName>
        <fullName evidence="2">Regulator of nucleoside diphosphate kinase</fullName>
    </submittedName>
</protein>
<dbReference type="RefSeq" id="WP_111633098.1">
    <property type="nucleotide sequence ID" value="NZ_QLLR01000004.1"/>
</dbReference>
<name>A0A327T063_9SPHI</name>
<proteinExistence type="predicted"/>
<organism evidence="2 3">
    <name type="scientific">Pedobacter cryoconitis</name>
    <dbReference type="NCBI Taxonomy" id="188932"/>
    <lineage>
        <taxon>Bacteria</taxon>
        <taxon>Pseudomonadati</taxon>
        <taxon>Bacteroidota</taxon>
        <taxon>Sphingobacteriia</taxon>
        <taxon>Sphingobacteriales</taxon>
        <taxon>Sphingobacteriaceae</taxon>
        <taxon>Pedobacter</taxon>
    </lineage>
</organism>
<dbReference type="InterPro" id="IPR001437">
    <property type="entry name" value="Tscrpt_elong_fac_GreA/B_C"/>
</dbReference>
<accession>A0A327T063</accession>
<dbReference type="GO" id="GO:0070063">
    <property type="term" value="F:RNA polymerase binding"/>
    <property type="evidence" value="ECO:0007669"/>
    <property type="project" value="InterPro"/>
</dbReference>